<dbReference type="GO" id="GO:0042732">
    <property type="term" value="P:D-xylose metabolic process"/>
    <property type="evidence" value="ECO:0007669"/>
    <property type="project" value="UniProtKB-KW"/>
</dbReference>
<dbReference type="PIRSF" id="PIRSF000538">
    <property type="entry name" value="GlpK"/>
    <property type="match status" value="1"/>
</dbReference>
<comment type="catalytic activity">
    <reaction evidence="9">
        <text>D-xylulose + ATP = D-xylulose 5-phosphate + ADP + H(+)</text>
        <dbReference type="Rhea" id="RHEA:10964"/>
        <dbReference type="ChEBI" id="CHEBI:15378"/>
        <dbReference type="ChEBI" id="CHEBI:17140"/>
        <dbReference type="ChEBI" id="CHEBI:30616"/>
        <dbReference type="ChEBI" id="CHEBI:57737"/>
        <dbReference type="ChEBI" id="CHEBI:456216"/>
        <dbReference type="EC" id="2.7.1.17"/>
    </reaction>
</comment>
<dbReference type="PANTHER" id="PTHR43095:SF5">
    <property type="entry name" value="XYLULOSE KINASE"/>
    <property type="match status" value="1"/>
</dbReference>
<keyword evidence="2 9" id="KW-0859">Xylose metabolism</keyword>
<feature type="domain" description="Carbohydrate kinase FGGY C-terminal" evidence="11">
    <location>
        <begin position="259"/>
        <end position="441"/>
    </location>
</feature>
<reference evidence="12 13" key="1">
    <citation type="submission" date="2020-10" db="EMBL/GenBank/DDBJ databases">
        <title>Blautia liquoris sp.nov., isolated from the mud in a fermentation cellar used for the production of Chinese strong-flavoured liquor.</title>
        <authorList>
            <person name="Lu L."/>
        </authorList>
    </citation>
    <scope>NUCLEOTIDE SEQUENCE [LARGE SCALE GENOMIC DNA]</scope>
    <source>
        <strain evidence="12 13">LZLJ-3</strain>
    </source>
</reference>
<evidence type="ECO:0000256" key="5">
    <source>
        <dbReference type="ARBA" id="ARBA00022777"/>
    </source>
</evidence>
<gene>
    <name evidence="9 12" type="primary">xylB</name>
    <name evidence="12" type="ORF">INP51_02935</name>
</gene>
<accession>A0A7M2RHX1</accession>
<proteinExistence type="inferred from homology"/>
<dbReference type="PANTHER" id="PTHR43095">
    <property type="entry name" value="SUGAR KINASE"/>
    <property type="match status" value="1"/>
</dbReference>
<keyword evidence="5 8" id="KW-0418">Kinase</keyword>
<dbReference type="GO" id="GO:0004856">
    <property type="term" value="F:D-xylulokinase activity"/>
    <property type="evidence" value="ECO:0007669"/>
    <property type="project" value="UniProtKB-EC"/>
</dbReference>
<comment type="similarity">
    <text evidence="1 8">Belongs to the FGGY kinase family.</text>
</comment>
<name>A0A7M2RHX1_9FIRM</name>
<dbReference type="RefSeq" id="WP_193736256.1">
    <property type="nucleotide sequence ID" value="NZ_CP063304.1"/>
</dbReference>
<evidence type="ECO:0000256" key="7">
    <source>
        <dbReference type="ARBA" id="ARBA00023277"/>
    </source>
</evidence>
<evidence type="ECO:0000256" key="9">
    <source>
        <dbReference type="RuleBase" id="RU364073"/>
    </source>
</evidence>
<protein>
    <recommendedName>
        <fullName evidence="9">Xylulose kinase</fullName>
        <shortName evidence="9">Xylulokinase</shortName>
        <ecNumber evidence="9">2.7.1.17</ecNumber>
    </recommendedName>
</protein>
<dbReference type="InterPro" id="IPR018485">
    <property type="entry name" value="FGGY_C"/>
</dbReference>
<evidence type="ECO:0000256" key="1">
    <source>
        <dbReference type="ARBA" id="ARBA00009156"/>
    </source>
</evidence>
<dbReference type="EC" id="2.7.1.17" evidence="9"/>
<keyword evidence="3 8" id="KW-0808">Transferase</keyword>
<evidence type="ECO:0000256" key="2">
    <source>
        <dbReference type="ARBA" id="ARBA00022629"/>
    </source>
</evidence>
<evidence type="ECO:0000256" key="6">
    <source>
        <dbReference type="ARBA" id="ARBA00022840"/>
    </source>
</evidence>
<dbReference type="CDD" id="cd07808">
    <property type="entry name" value="ASKHA_NBD_FGGY_EcXK-like"/>
    <property type="match status" value="1"/>
</dbReference>
<evidence type="ECO:0000259" key="11">
    <source>
        <dbReference type="Pfam" id="PF02782"/>
    </source>
</evidence>
<dbReference type="AlphaFoldDB" id="A0A7M2RHX1"/>
<dbReference type="InterPro" id="IPR006000">
    <property type="entry name" value="Xylulokinase"/>
</dbReference>
<evidence type="ECO:0000256" key="8">
    <source>
        <dbReference type="RuleBase" id="RU003733"/>
    </source>
</evidence>
<dbReference type="PROSITE" id="PS00445">
    <property type="entry name" value="FGGY_KINASES_2"/>
    <property type="match status" value="1"/>
</dbReference>
<dbReference type="EMBL" id="CP063304">
    <property type="protein sequence ID" value="QOV19936.1"/>
    <property type="molecule type" value="Genomic_DNA"/>
</dbReference>
<keyword evidence="7 9" id="KW-0119">Carbohydrate metabolism</keyword>
<keyword evidence="4 9" id="KW-0547">Nucleotide-binding</keyword>
<dbReference type="Gene3D" id="3.30.420.40">
    <property type="match status" value="2"/>
</dbReference>
<evidence type="ECO:0000259" key="10">
    <source>
        <dbReference type="Pfam" id="PF00370"/>
    </source>
</evidence>
<organism evidence="12 13">
    <name type="scientific">Blautia liquoris</name>
    <dbReference type="NCBI Taxonomy" id="2779518"/>
    <lineage>
        <taxon>Bacteria</taxon>
        <taxon>Bacillati</taxon>
        <taxon>Bacillota</taxon>
        <taxon>Clostridia</taxon>
        <taxon>Lachnospirales</taxon>
        <taxon>Lachnospiraceae</taxon>
        <taxon>Blautia</taxon>
    </lineage>
</organism>
<dbReference type="GO" id="GO:0005524">
    <property type="term" value="F:ATP binding"/>
    <property type="evidence" value="ECO:0007669"/>
    <property type="project" value="UniProtKB-KW"/>
</dbReference>
<dbReference type="InterPro" id="IPR043129">
    <property type="entry name" value="ATPase_NBD"/>
</dbReference>
<dbReference type="Pfam" id="PF00370">
    <property type="entry name" value="FGGY_N"/>
    <property type="match status" value="1"/>
</dbReference>
<dbReference type="GO" id="GO:0005997">
    <property type="term" value="P:xylulose metabolic process"/>
    <property type="evidence" value="ECO:0007669"/>
    <property type="project" value="InterPro"/>
</dbReference>
<dbReference type="InterPro" id="IPR018484">
    <property type="entry name" value="FGGY_N"/>
</dbReference>
<feature type="domain" description="Carbohydrate kinase FGGY N-terminal" evidence="10">
    <location>
        <begin position="3"/>
        <end position="247"/>
    </location>
</feature>
<dbReference type="KEGG" id="bliq:INP51_02935"/>
<keyword evidence="13" id="KW-1185">Reference proteome</keyword>
<dbReference type="NCBIfam" id="TIGR01312">
    <property type="entry name" value="XylB"/>
    <property type="match status" value="1"/>
</dbReference>
<dbReference type="Proteomes" id="UP000593601">
    <property type="component" value="Chromosome"/>
</dbReference>
<sequence>MDYLMGIDLGTSSLKTLIMERNGKIIALSKCRYDVQSPMPGYMEQDPKIWWQACVQTIRDCLYKSGINSDEIASLGFSGQMHGLVLLDNKKELIRPAILHNDARSGDEVKELYELLGMKNIQEHLMNPLFTGSQITSLYWMKKNEVRQFRKIRYILSPKDYLLFRLTGVICTDYSDASATLLYDIKENRWWKKALECIGLSDLRMAPVQESIISVGKVLEAAGEETGISKKTVVCVGGGDQVMQALGNGVVEPGKATVTIGSSGQIFIPTDCPVGNPNYNMHTFCGAQENTWFSMGAILSAGLSLKWAGSVLEVNDFAELSRRAELAPAGSGGILFLPYLNGERTPHMNPMLRGGILGLNTKTGTNDFVRSVMEGVAFALREAMETCLQITPDPTLWIASGGGTQSNIWMEILADILGKPLYISKVEENAAVGAAITAGVGAGVYRNLKEGCKEVVSYQPDPVVPDVERIKQYEELYQIFKESYTANKMGLEKLSQIQRRDQDA</sequence>
<dbReference type="SUPFAM" id="SSF53067">
    <property type="entry name" value="Actin-like ATPase domain"/>
    <property type="match status" value="2"/>
</dbReference>
<dbReference type="InterPro" id="IPR000577">
    <property type="entry name" value="Carb_kinase_FGGY"/>
</dbReference>
<dbReference type="Pfam" id="PF02782">
    <property type="entry name" value="FGGY_C"/>
    <property type="match status" value="1"/>
</dbReference>
<keyword evidence="6 9" id="KW-0067">ATP-binding</keyword>
<evidence type="ECO:0000313" key="12">
    <source>
        <dbReference type="EMBL" id="QOV19936.1"/>
    </source>
</evidence>
<evidence type="ECO:0000313" key="13">
    <source>
        <dbReference type="Proteomes" id="UP000593601"/>
    </source>
</evidence>
<evidence type="ECO:0000256" key="3">
    <source>
        <dbReference type="ARBA" id="ARBA00022679"/>
    </source>
</evidence>
<dbReference type="InterPro" id="IPR018483">
    <property type="entry name" value="Carb_kinase_FGGY_CS"/>
</dbReference>
<evidence type="ECO:0000256" key="4">
    <source>
        <dbReference type="ARBA" id="ARBA00022741"/>
    </source>
</evidence>
<dbReference type="InterPro" id="IPR050406">
    <property type="entry name" value="FGGY_Carb_Kinase"/>
</dbReference>